<dbReference type="NCBIfam" id="TIGR00002">
    <property type="entry name" value="S16"/>
    <property type="match status" value="1"/>
</dbReference>
<dbReference type="Pfam" id="PF00886">
    <property type="entry name" value="Ribosomal_S16"/>
    <property type="match status" value="1"/>
</dbReference>
<evidence type="ECO:0000256" key="1">
    <source>
        <dbReference type="ARBA" id="ARBA00022980"/>
    </source>
</evidence>
<dbReference type="SUPFAM" id="SSF54565">
    <property type="entry name" value="Ribosomal protein S16"/>
    <property type="match status" value="1"/>
</dbReference>
<dbReference type="AlphaFoldDB" id="X0YVR5"/>
<protein>
    <recommendedName>
        <fullName evidence="4">30S ribosomal protein S16</fullName>
    </recommendedName>
</protein>
<dbReference type="GO" id="GO:0003735">
    <property type="term" value="F:structural constituent of ribosome"/>
    <property type="evidence" value="ECO:0007669"/>
    <property type="project" value="InterPro"/>
</dbReference>
<name>X0YVR5_9ZZZZ</name>
<sequence length="68" mass="7826">YRLNAVDSRAPRDGRAIEELGLYDPLQEDPDKQINFKRERIEYWLSVGAQPTRTVANLLEKAGILAQR</sequence>
<keyword evidence="2" id="KW-0687">Ribonucleoprotein</keyword>
<dbReference type="GO" id="GO:0032543">
    <property type="term" value="P:mitochondrial translation"/>
    <property type="evidence" value="ECO:0007669"/>
    <property type="project" value="TreeGrafter"/>
</dbReference>
<keyword evidence="1" id="KW-0689">Ribosomal protein</keyword>
<dbReference type="GO" id="GO:0005739">
    <property type="term" value="C:mitochondrion"/>
    <property type="evidence" value="ECO:0007669"/>
    <property type="project" value="GOC"/>
</dbReference>
<evidence type="ECO:0008006" key="4">
    <source>
        <dbReference type="Google" id="ProtNLM"/>
    </source>
</evidence>
<gene>
    <name evidence="3" type="ORF">S01H1_85485</name>
</gene>
<feature type="non-terminal residue" evidence="3">
    <location>
        <position position="1"/>
    </location>
</feature>
<dbReference type="InterPro" id="IPR023803">
    <property type="entry name" value="Ribosomal_bS16_dom_sf"/>
</dbReference>
<comment type="caution">
    <text evidence="3">The sequence shown here is derived from an EMBL/GenBank/DDBJ whole genome shotgun (WGS) entry which is preliminary data.</text>
</comment>
<evidence type="ECO:0000313" key="3">
    <source>
        <dbReference type="EMBL" id="GAG50727.1"/>
    </source>
</evidence>
<proteinExistence type="predicted"/>
<evidence type="ECO:0000256" key="2">
    <source>
        <dbReference type="ARBA" id="ARBA00023274"/>
    </source>
</evidence>
<organism evidence="3">
    <name type="scientific">marine sediment metagenome</name>
    <dbReference type="NCBI Taxonomy" id="412755"/>
    <lineage>
        <taxon>unclassified sequences</taxon>
        <taxon>metagenomes</taxon>
        <taxon>ecological metagenomes</taxon>
    </lineage>
</organism>
<dbReference type="Gene3D" id="3.30.1320.10">
    <property type="match status" value="1"/>
</dbReference>
<dbReference type="EMBL" id="BARS01058733">
    <property type="protein sequence ID" value="GAG50727.1"/>
    <property type="molecule type" value="Genomic_DNA"/>
</dbReference>
<accession>X0YVR5</accession>
<dbReference type="GO" id="GO:0015935">
    <property type="term" value="C:small ribosomal subunit"/>
    <property type="evidence" value="ECO:0007669"/>
    <property type="project" value="TreeGrafter"/>
</dbReference>
<dbReference type="InterPro" id="IPR000307">
    <property type="entry name" value="Ribosomal_bS16"/>
</dbReference>
<reference evidence="3" key="1">
    <citation type="journal article" date="2014" name="Front. Microbiol.">
        <title>High frequency of phylogenetically diverse reductive dehalogenase-homologous genes in deep subseafloor sedimentary metagenomes.</title>
        <authorList>
            <person name="Kawai M."/>
            <person name="Futagami T."/>
            <person name="Toyoda A."/>
            <person name="Takaki Y."/>
            <person name="Nishi S."/>
            <person name="Hori S."/>
            <person name="Arai W."/>
            <person name="Tsubouchi T."/>
            <person name="Morono Y."/>
            <person name="Uchiyama I."/>
            <person name="Ito T."/>
            <person name="Fujiyama A."/>
            <person name="Inagaki F."/>
            <person name="Takami H."/>
        </authorList>
    </citation>
    <scope>NUCLEOTIDE SEQUENCE</scope>
    <source>
        <strain evidence="3">Expedition CK06-06</strain>
    </source>
</reference>
<dbReference type="PANTHER" id="PTHR12919:SF20">
    <property type="entry name" value="SMALL RIBOSOMAL SUBUNIT PROTEIN BS16M"/>
    <property type="match status" value="1"/>
</dbReference>
<dbReference type="PANTHER" id="PTHR12919">
    <property type="entry name" value="30S RIBOSOMAL PROTEIN S16"/>
    <property type="match status" value="1"/>
</dbReference>